<accession>A0A1S8CGS2</accession>
<evidence type="ECO:0000313" key="6">
    <source>
        <dbReference type="EMBL" id="OMQ21372.1"/>
    </source>
</evidence>
<organism evidence="6 7">
    <name type="scientific">Serratia oryzae</name>
    <dbReference type="NCBI Taxonomy" id="2034155"/>
    <lineage>
        <taxon>Bacteria</taxon>
        <taxon>Pseudomonadati</taxon>
        <taxon>Pseudomonadota</taxon>
        <taxon>Gammaproteobacteria</taxon>
        <taxon>Enterobacterales</taxon>
        <taxon>Yersiniaceae</taxon>
        <taxon>Serratia</taxon>
    </lineage>
</organism>
<keyword evidence="4" id="KW-0281">Fimbrium</keyword>
<evidence type="ECO:0000256" key="4">
    <source>
        <dbReference type="ARBA" id="ARBA00023263"/>
    </source>
</evidence>
<dbReference type="STRING" id="2034155.BMI79_14905"/>
<evidence type="ECO:0000256" key="3">
    <source>
        <dbReference type="ARBA" id="ARBA00022729"/>
    </source>
</evidence>
<evidence type="ECO:0000256" key="2">
    <source>
        <dbReference type="ARBA" id="ARBA00006671"/>
    </source>
</evidence>
<evidence type="ECO:0000256" key="1">
    <source>
        <dbReference type="ARBA" id="ARBA00004561"/>
    </source>
</evidence>
<gene>
    <name evidence="6" type="ORF">BMI79_14905</name>
</gene>
<reference evidence="6 7" key="1">
    <citation type="submission" date="2016-11" db="EMBL/GenBank/DDBJ databases">
        <title>Rahnella oryzae sp. nov., isolated from rice root.</title>
        <authorList>
            <person name="Zhang X.-X."/>
            <person name="Zhang J."/>
        </authorList>
    </citation>
    <scope>NUCLEOTIDE SEQUENCE [LARGE SCALE GENOMIC DNA]</scope>
    <source>
        <strain evidence="6 7">J11-6</strain>
    </source>
</reference>
<dbReference type="Gene3D" id="2.60.40.1090">
    <property type="entry name" value="Fimbrial-type adhesion domain"/>
    <property type="match status" value="1"/>
</dbReference>
<evidence type="ECO:0000256" key="5">
    <source>
        <dbReference type="SAM" id="SignalP"/>
    </source>
</evidence>
<keyword evidence="7" id="KW-1185">Reference proteome</keyword>
<dbReference type="EMBL" id="MOXD01000008">
    <property type="protein sequence ID" value="OMQ21372.1"/>
    <property type="molecule type" value="Genomic_DNA"/>
</dbReference>
<dbReference type="GO" id="GO:0009289">
    <property type="term" value="C:pilus"/>
    <property type="evidence" value="ECO:0007669"/>
    <property type="project" value="UniProtKB-SubCell"/>
</dbReference>
<comment type="similarity">
    <text evidence="2">Belongs to the fimbrial protein family.</text>
</comment>
<evidence type="ECO:0008006" key="8">
    <source>
        <dbReference type="Google" id="ProtNLM"/>
    </source>
</evidence>
<dbReference type="PANTHER" id="PTHR33420:SF3">
    <property type="entry name" value="FIMBRIAL SUBUNIT ELFA"/>
    <property type="match status" value="1"/>
</dbReference>
<dbReference type="SUPFAM" id="SSF49401">
    <property type="entry name" value="Bacterial adhesins"/>
    <property type="match status" value="1"/>
</dbReference>
<sequence>MTIACVMGGLTATSAFAIDGNINFTGEVIDTTCQINGQNPNGAVDVNVDLKQVQVSALSYAGATANATPFKITLGGPTDTNCTNGKVAQVYFEPTSPAIDRTTGWLKNTAPAASNPAQNVQVQILNADTNNPINLWAGTNNYAPKTIANNTAEYSYFGQYIAVDGPASAGPVTSTVKYSIVYQ</sequence>
<dbReference type="GO" id="GO:0043709">
    <property type="term" value="P:cell adhesion involved in single-species biofilm formation"/>
    <property type="evidence" value="ECO:0007669"/>
    <property type="project" value="TreeGrafter"/>
</dbReference>
<comment type="caution">
    <text evidence="6">The sequence shown here is derived from an EMBL/GenBank/DDBJ whole genome shotgun (WGS) entry which is preliminary data.</text>
</comment>
<proteinExistence type="inferred from homology"/>
<dbReference type="OrthoDB" id="8656135at2"/>
<keyword evidence="3 5" id="KW-0732">Signal</keyword>
<comment type="subcellular location">
    <subcellularLocation>
        <location evidence="1">Fimbrium</location>
    </subcellularLocation>
</comment>
<dbReference type="AlphaFoldDB" id="A0A1S8CGS2"/>
<protein>
    <recommendedName>
        <fullName evidence="8">Fimbrial protein</fullName>
    </recommendedName>
</protein>
<dbReference type="Pfam" id="PF16970">
    <property type="entry name" value="FimA"/>
    <property type="match status" value="1"/>
</dbReference>
<dbReference type="InterPro" id="IPR036937">
    <property type="entry name" value="Adhesion_dom_fimbrial_sf"/>
</dbReference>
<feature type="chain" id="PRO_5013023830" description="Fimbrial protein" evidence="5">
    <location>
        <begin position="18"/>
        <end position="183"/>
    </location>
</feature>
<dbReference type="InterPro" id="IPR008966">
    <property type="entry name" value="Adhesion_dom_sf"/>
</dbReference>
<evidence type="ECO:0000313" key="7">
    <source>
        <dbReference type="Proteomes" id="UP000216021"/>
    </source>
</evidence>
<dbReference type="PANTHER" id="PTHR33420">
    <property type="entry name" value="FIMBRIAL SUBUNIT ELFA-RELATED"/>
    <property type="match status" value="1"/>
</dbReference>
<feature type="signal peptide" evidence="5">
    <location>
        <begin position="1"/>
        <end position="17"/>
    </location>
</feature>
<name>A0A1S8CGS2_9GAMM</name>
<dbReference type="InterPro" id="IPR039458">
    <property type="entry name" value="FimA-like"/>
</dbReference>
<dbReference type="Proteomes" id="UP000216021">
    <property type="component" value="Unassembled WGS sequence"/>
</dbReference>
<dbReference type="InterPro" id="IPR050263">
    <property type="entry name" value="Bact_Fimbrial_Adh_Pro"/>
</dbReference>